<evidence type="ECO:0000259" key="12">
    <source>
        <dbReference type="Pfam" id="PF20260"/>
    </source>
</evidence>
<evidence type="ECO:0000256" key="2">
    <source>
        <dbReference type="ARBA" id="ARBA00005528"/>
    </source>
</evidence>
<dbReference type="InterPro" id="IPR006700">
    <property type="entry name" value="RsmE"/>
</dbReference>
<dbReference type="PANTHER" id="PTHR30027:SF3">
    <property type="entry name" value="16S RRNA (URACIL(1498)-N(3))-METHYLTRANSFERASE"/>
    <property type="match status" value="1"/>
</dbReference>
<evidence type="ECO:0000256" key="5">
    <source>
        <dbReference type="ARBA" id="ARBA00022603"/>
    </source>
</evidence>
<dbReference type="InterPro" id="IPR029026">
    <property type="entry name" value="tRNA_m1G_MTases_N"/>
</dbReference>
<comment type="catalytic activity">
    <reaction evidence="9 10">
        <text>uridine(1498) in 16S rRNA + S-adenosyl-L-methionine = N(3)-methyluridine(1498) in 16S rRNA + S-adenosyl-L-homocysteine + H(+)</text>
        <dbReference type="Rhea" id="RHEA:42920"/>
        <dbReference type="Rhea" id="RHEA-COMP:10283"/>
        <dbReference type="Rhea" id="RHEA-COMP:10284"/>
        <dbReference type="ChEBI" id="CHEBI:15378"/>
        <dbReference type="ChEBI" id="CHEBI:57856"/>
        <dbReference type="ChEBI" id="CHEBI:59789"/>
        <dbReference type="ChEBI" id="CHEBI:65315"/>
        <dbReference type="ChEBI" id="CHEBI:74502"/>
        <dbReference type="EC" id="2.1.1.193"/>
    </reaction>
</comment>
<dbReference type="CDD" id="cd18084">
    <property type="entry name" value="RsmE-like"/>
    <property type="match status" value="1"/>
</dbReference>
<dbReference type="EC" id="2.1.1.193" evidence="10"/>
<dbReference type="Pfam" id="PF20260">
    <property type="entry name" value="PUA_4"/>
    <property type="match status" value="1"/>
</dbReference>
<feature type="domain" description="Ribosomal RNA small subunit methyltransferase E methyltransferase" evidence="11">
    <location>
        <begin position="77"/>
        <end position="228"/>
    </location>
</feature>
<evidence type="ECO:0000259" key="11">
    <source>
        <dbReference type="Pfam" id="PF04452"/>
    </source>
</evidence>
<dbReference type="Pfam" id="PF04452">
    <property type="entry name" value="Methyltrans_RNA"/>
    <property type="match status" value="1"/>
</dbReference>
<dbReference type="NCBIfam" id="TIGR00046">
    <property type="entry name" value="RsmE family RNA methyltransferase"/>
    <property type="match status" value="1"/>
</dbReference>
<dbReference type="RefSeq" id="WP_044225250.1">
    <property type="nucleotide sequence ID" value="NZ_JRYR02000001.1"/>
</dbReference>
<dbReference type="AlphaFoldDB" id="A0A1S1YXE5"/>
<reference evidence="13 14" key="1">
    <citation type="journal article" date="2012" name="Int. J. Syst. Evol. Microbiol.">
        <title>Flammeovirga pacifica sp. nov., isolated from deep-sea sediment.</title>
        <authorList>
            <person name="Xu H."/>
            <person name="Fu Y."/>
            <person name="Yang N."/>
            <person name="Ding Z."/>
            <person name="Lai Q."/>
            <person name="Zeng R."/>
        </authorList>
    </citation>
    <scope>NUCLEOTIDE SEQUENCE [LARGE SCALE GENOMIC DNA]</scope>
    <source>
        <strain evidence="14">DSM 24597 / LMG 26175 / WPAGA1</strain>
    </source>
</reference>
<evidence type="ECO:0000256" key="4">
    <source>
        <dbReference type="ARBA" id="ARBA00022552"/>
    </source>
</evidence>
<dbReference type="Proteomes" id="UP000179797">
    <property type="component" value="Unassembled WGS sequence"/>
</dbReference>
<evidence type="ECO:0000313" key="14">
    <source>
        <dbReference type="Proteomes" id="UP000179797"/>
    </source>
</evidence>
<evidence type="ECO:0000313" key="13">
    <source>
        <dbReference type="EMBL" id="OHX65525.1"/>
    </source>
</evidence>
<dbReference type="Gene3D" id="3.40.1280.10">
    <property type="match status" value="1"/>
</dbReference>
<feature type="domain" description="Ribosomal RNA small subunit methyltransferase E PUA-like" evidence="12">
    <location>
        <begin position="18"/>
        <end position="64"/>
    </location>
</feature>
<keyword evidence="4 10" id="KW-0698">rRNA processing</keyword>
<evidence type="ECO:0000256" key="6">
    <source>
        <dbReference type="ARBA" id="ARBA00022679"/>
    </source>
</evidence>
<dbReference type="InterPro" id="IPR046886">
    <property type="entry name" value="RsmE_MTase_dom"/>
</dbReference>
<organism evidence="13 14">
    <name type="scientific">Flammeovirga pacifica</name>
    <dbReference type="NCBI Taxonomy" id="915059"/>
    <lineage>
        <taxon>Bacteria</taxon>
        <taxon>Pseudomonadati</taxon>
        <taxon>Bacteroidota</taxon>
        <taxon>Cytophagia</taxon>
        <taxon>Cytophagales</taxon>
        <taxon>Flammeovirgaceae</taxon>
        <taxon>Flammeovirga</taxon>
    </lineage>
</organism>
<dbReference type="GO" id="GO:0070475">
    <property type="term" value="P:rRNA base methylation"/>
    <property type="evidence" value="ECO:0007669"/>
    <property type="project" value="TreeGrafter"/>
</dbReference>
<sequence>MRLFYHSEIRESDVEVVLNSEDSKHIVRVLRMKNSDQLYLMDGKGFRYMASIIDANPKKCKVRIDNQEEMPKAGKGLHIGIAPTKNMDRTEFFIEKAIEIGVESISFFFSENSERKNIKLERIERIAISAMKQSRKFHLPSLHLLKNFNDVLSTTMDQKFIAYVPTQTTEYLFSKIKKEGDIMVLVGPEGGFSEKEANRAKEAGFDWVSLGKERLRTETAGIVAVQLMNMKTFI</sequence>
<keyword evidence="3 10" id="KW-0963">Cytoplasm</keyword>
<evidence type="ECO:0000256" key="8">
    <source>
        <dbReference type="ARBA" id="ARBA00025699"/>
    </source>
</evidence>
<dbReference type="InterPro" id="IPR046887">
    <property type="entry name" value="RsmE_PUA-like"/>
</dbReference>
<dbReference type="InterPro" id="IPR029028">
    <property type="entry name" value="Alpha/beta_knot_MTases"/>
</dbReference>
<comment type="caution">
    <text evidence="13">The sequence shown here is derived from an EMBL/GenBank/DDBJ whole genome shotgun (WGS) entry which is preliminary data.</text>
</comment>
<dbReference type="GO" id="GO:0005737">
    <property type="term" value="C:cytoplasm"/>
    <property type="evidence" value="ECO:0007669"/>
    <property type="project" value="UniProtKB-SubCell"/>
</dbReference>
<dbReference type="InterPro" id="IPR015947">
    <property type="entry name" value="PUA-like_sf"/>
</dbReference>
<dbReference type="Gene3D" id="2.40.240.20">
    <property type="entry name" value="Hypothetical PUA domain-like, domain 1"/>
    <property type="match status" value="1"/>
</dbReference>
<name>A0A1S1YXE5_FLAPC</name>
<dbReference type="EMBL" id="JRYR02000001">
    <property type="protein sequence ID" value="OHX65525.1"/>
    <property type="molecule type" value="Genomic_DNA"/>
</dbReference>
<comment type="similarity">
    <text evidence="2 10">Belongs to the RNA methyltransferase RsmE family.</text>
</comment>
<accession>A0A1S1YXE5</accession>
<comment type="function">
    <text evidence="8 10">Specifically methylates the N3 position of the uracil ring of uridine 1498 (m3U1498) in 16S rRNA. Acts on the fully assembled 30S ribosomal subunit.</text>
</comment>
<evidence type="ECO:0000256" key="7">
    <source>
        <dbReference type="ARBA" id="ARBA00022691"/>
    </source>
</evidence>
<keyword evidence="5 10" id="KW-0489">Methyltransferase</keyword>
<evidence type="ECO:0000256" key="1">
    <source>
        <dbReference type="ARBA" id="ARBA00004496"/>
    </source>
</evidence>
<evidence type="ECO:0000256" key="3">
    <source>
        <dbReference type="ARBA" id="ARBA00022490"/>
    </source>
</evidence>
<dbReference type="SUPFAM" id="SSF88697">
    <property type="entry name" value="PUA domain-like"/>
    <property type="match status" value="1"/>
</dbReference>
<keyword evidence="7 10" id="KW-0949">S-adenosyl-L-methionine</keyword>
<dbReference type="STRING" id="915059.NH26_03770"/>
<dbReference type="NCBIfam" id="NF008702">
    <property type="entry name" value="PRK11713.6-1"/>
    <property type="match status" value="1"/>
</dbReference>
<comment type="subcellular location">
    <subcellularLocation>
        <location evidence="1 10">Cytoplasm</location>
    </subcellularLocation>
</comment>
<protein>
    <recommendedName>
        <fullName evidence="10">Ribosomal RNA small subunit methyltransferase E</fullName>
        <ecNumber evidence="10">2.1.1.193</ecNumber>
    </recommendedName>
</protein>
<dbReference type="SUPFAM" id="SSF75217">
    <property type="entry name" value="alpha/beta knot"/>
    <property type="match status" value="1"/>
</dbReference>
<keyword evidence="14" id="KW-1185">Reference proteome</keyword>
<keyword evidence="6 10" id="KW-0808">Transferase</keyword>
<gene>
    <name evidence="13" type="ORF">NH26_03770</name>
</gene>
<proteinExistence type="inferred from homology"/>
<dbReference type="GO" id="GO:0070042">
    <property type="term" value="F:rRNA (uridine-N3-)-methyltransferase activity"/>
    <property type="evidence" value="ECO:0007669"/>
    <property type="project" value="TreeGrafter"/>
</dbReference>
<evidence type="ECO:0000256" key="10">
    <source>
        <dbReference type="PIRNR" id="PIRNR015601"/>
    </source>
</evidence>
<dbReference type="PIRSF" id="PIRSF015601">
    <property type="entry name" value="MTase_slr0722"/>
    <property type="match status" value="1"/>
</dbReference>
<dbReference type="OrthoDB" id="9815641at2"/>
<dbReference type="PANTHER" id="PTHR30027">
    <property type="entry name" value="RIBOSOMAL RNA SMALL SUBUNIT METHYLTRANSFERASE E"/>
    <property type="match status" value="1"/>
</dbReference>
<evidence type="ECO:0000256" key="9">
    <source>
        <dbReference type="ARBA" id="ARBA00047944"/>
    </source>
</evidence>